<dbReference type="PANTHER" id="PTHR43711">
    <property type="entry name" value="TWO-COMPONENT HISTIDINE KINASE"/>
    <property type="match status" value="1"/>
</dbReference>
<dbReference type="SMART" id="SM00091">
    <property type="entry name" value="PAS"/>
    <property type="match status" value="2"/>
</dbReference>
<dbReference type="Pfam" id="PF12860">
    <property type="entry name" value="PAS_7"/>
    <property type="match status" value="1"/>
</dbReference>
<dbReference type="InterPro" id="IPR004358">
    <property type="entry name" value="Sig_transdc_His_kin-like_C"/>
</dbReference>
<evidence type="ECO:0000313" key="9">
    <source>
        <dbReference type="EMBL" id="USG59516.1"/>
    </source>
</evidence>
<comment type="catalytic activity">
    <reaction evidence="1">
        <text>ATP + protein L-histidine = ADP + protein N-phospho-L-histidine.</text>
        <dbReference type="EC" id="2.7.13.3"/>
    </reaction>
</comment>
<evidence type="ECO:0000256" key="3">
    <source>
        <dbReference type="ARBA" id="ARBA00022553"/>
    </source>
</evidence>
<organism evidence="9 10">
    <name type="scientific">Sneathiella marina</name>
    <dbReference type="NCBI Taxonomy" id="2950108"/>
    <lineage>
        <taxon>Bacteria</taxon>
        <taxon>Pseudomonadati</taxon>
        <taxon>Pseudomonadota</taxon>
        <taxon>Alphaproteobacteria</taxon>
        <taxon>Sneathiellales</taxon>
        <taxon>Sneathiellaceae</taxon>
        <taxon>Sneathiella</taxon>
    </lineage>
</organism>
<dbReference type="SMART" id="SM00387">
    <property type="entry name" value="HATPase_c"/>
    <property type="match status" value="1"/>
</dbReference>
<dbReference type="InterPro" id="IPR003661">
    <property type="entry name" value="HisK_dim/P_dom"/>
</dbReference>
<dbReference type="Gene3D" id="3.30.565.10">
    <property type="entry name" value="Histidine kinase-like ATPase, C-terminal domain"/>
    <property type="match status" value="1"/>
</dbReference>
<dbReference type="Pfam" id="PF00512">
    <property type="entry name" value="HisKA"/>
    <property type="match status" value="1"/>
</dbReference>
<dbReference type="SUPFAM" id="SSF47384">
    <property type="entry name" value="Homodimeric domain of signal transducing histidine kinase"/>
    <property type="match status" value="1"/>
</dbReference>
<reference evidence="9" key="1">
    <citation type="submission" date="2022-06" db="EMBL/GenBank/DDBJ databases">
        <title>Sneathiella actinostolidae sp. nov., isolated from a sea anemonein the Western Pacific Ocean.</title>
        <authorList>
            <person name="Wei M.J."/>
        </authorList>
    </citation>
    <scope>NUCLEOTIDE SEQUENCE</scope>
    <source>
        <strain evidence="9">PHK-P5</strain>
    </source>
</reference>
<dbReference type="GO" id="GO:0005524">
    <property type="term" value="F:ATP binding"/>
    <property type="evidence" value="ECO:0007669"/>
    <property type="project" value="UniProtKB-KW"/>
</dbReference>
<dbReference type="NCBIfam" id="TIGR00229">
    <property type="entry name" value="sensory_box"/>
    <property type="match status" value="1"/>
</dbReference>
<evidence type="ECO:0000259" key="8">
    <source>
        <dbReference type="PROSITE" id="PS50109"/>
    </source>
</evidence>
<proteinExistence type="predicted"/>
<dbReference type="InterPro" id="IPR036890">
    <property type="entry name" value="HATPase_C_sf"/>
</dbReference>
<keyword evidence="6" id="KW-0902">Two-component regulatory system</keyword>
<dbReference type="SUPFAM" id="SSF55874">
    <property type="entry name" value="ATPase domain of HSP90 chaperone/DNA topoisomerase II/histidine kinase"/>
    <property type="match status" value="1"/>
</dbReference>
<keyword evidence="5" id="KW-0418">Kinase</keyword>
<dbReference type="Proteomes" id="UP001056291">
    <property type="component" value="Chromosome"/>
</dbReference>
<dbReference type="CDD" id="cd00130">
    <property type="entry name" value="PAS"/>
    <property type="match status" value="1"/>
</dbReference>
<dbReference type="SMART" id="SM00388">
    <property type="entry name" value="HisKA"/>
    <property type="match status" value="1"/>
</dbReference>
<dbReference type="InterPro" id="IPR000014">
    <property type="entry name" value="PAS"/>
</dbReference>
<dbReference type="InterPro" id="IPR005467">
    <property type="entry name" value="His_kinase_dom"/>
</dbReference>
<dbReference type="Pfam" id="PF00989">
    <property type="entry name" value="PAS"/>
    <property type="match status" value="1"/>
</dbReference>
<dbReference type="SUPFAM" id="SSF55785">
    <property type="entry name" value="PYP-like sensor domain (PAS domain)"/>
    <property type="match status" value="2"/>
</dbReference>
<keyword evidence="7" id="KW-0812">Transmembrane</keyword>
<dbReference type="InterPro" id="IPR036097">
    <property type="entry name" value="HisK_dim/P_sf"/>
</dbReference>
<keyword evidence="4" id="KW-0808">Transferase</keyword>
<keyword evidence="9" id="KW-0067">ATP-binding</keyword>
<name>A0ABY4W4C7_9PROT</name>
<dbReference type="PRINTS" id="PR00344">
    <property type="entry name" value="BCTRLSENSOR"/>
</dbReference>
<dbReference type="Gene3D" id="1.10.287.130">
    <property type="match status" value="1"/>
</dbReference>
<evidence type="ECO:0000256" key="6">
    <source>
        <dbReference type="ARBA" id="ARBA00023012"/>
    </source>
</evidence>
<evidence type="ECO:0000256" key="4">
    <source>
        <dbReference type="ARBA" id="ARBA00022679"/>
    </source>
</evidence>
<dbReference type="InterPro" id="IPR003594">
    <property type="entry name" value="HATPase_dom"/>
</dbReference>
<keyword evidence="9" id="KW-0547">Nucleotide-binding</keyword>
<dbReference type="Gene3D" id="3.30.450.20">
    <property type="entry name" value="PAS domain"/>
    <property type="match status" value="2"/>
</dbReference>
<dbReference type="InterPro" id="IPR050736">
    <property type="entry name" value="Sensor_HK_Regulatory"/>
</dbReference>
<dbReference type="InterPro" id="IPR035965">
    <property type="entry name" value="PAS-like_dom_sf"/>
</dbReference>
<dbReference type="RefSeq" id="WP_251932237.1">
    <property type="nucleotide sequence ID" value="NZ_CP098747.1"/>
</dbReference>
<evidence type="ECO:0000256" key="2">
    <source>
        <dbReference type="ARBA" id="ARBA00012438"/>
    </source>
</evidence>
<accession>A0ABY4W4C7</accession>
<evidence type="ECO:0000256" key="1">
    <source>
        <dbReference type="ARBA" id="ARBA00000085"/>
    </source>
</evidence>
<evidence type="ECO:0000256" key="7">
    <source>
        <dbReference type="SAM" id="Phobius"/>
    </source>
</evidence>
<dbReference type="CDD" id="cd00082">
    <property type="entry name" value="HisKA"/>
    <property type="match status" value="1"/>
</dbReference>
<feature type="domain" description="Histidine kinase" evidence="8">
    <location>
        <begin position="336"/>
        <end position="557"/>
    </location>
</feature>
<keyword evidence="7" id="KW-1133">Transmembrane helix</keyword>
<dbReference type="CDD" id="cd16922">
    <property type="entry name" value="HATPase_EvgS-ArcB-TorS-like"/>
    <property type="match status" value="1"/>
</dbReference>
<evidence type="ECO:0000256" key="5">
    <source>
        <dbReference type="ARBA" id="ARBA00022777"/>
    </source>
</evidence>
<keyword evidence="3" id="KW-0597">Phosphoprotein</keyword>
<dbReference type="Pfam" id="PF02518">
    <property type="entry name" value="HATPase_c"/>
    <property type="match status" value="1"/>
</dbReference>
<dbReference type="PANTHER" id="PTHR43711:SF26">
    <property type="entry name" value="SENSOR HISTIDINE KINASE RCSC"/>
    <property type="match status" value="1"/>
</dbReference>
<sequence length="563" mass="63210">MTTTNVNRLIWPGLLFSLFILSFSMGWIAPSVAVFLLLGVLIATLFYSLIFWEKMTTLVVPEKSSGTLFDIVMENLPIGICVFDENLNLLRWNENYLDIMEIEKSQVTGPIHFRDLLAINYDKYRSAGSSKDKFIDLCLKDAQSGTTRKIDRTFKNGKIVEITFNPSPQGGFISTSTDVTSSRLSEKAMRENEDRYRRMVELSPDSIVAHQDGIILYVNNTAVKMFKAESQHDLIGTHIRPFFPFSDMERLSAYFGSAEKMTSGETLTAEKTKVIVKNGDQTDVEVEASVLMYGERQALQLIIRDISSQVQIEEFLEHAKEEAEYASQLKGTFLANMSHELRTPLNAVIGFSEVIKSQLFGEVGSPKYLEYAQDIHDSGNHLLELINDILDFSKIESGEQGINEEDIEIDMLVTECVRLTQQRAIDNDINIKLEFDPLLPQVFGDRRMLKQILINLLSNAIKFTPSGGRIITSVKIPDESGLEISVTDNGIGIKHDDIVKALTPFVQIDSEHNRKYQGTGLGLPLSKNLAEMHDGKLELQSEYGSGTIVCLTLPKSRVRQKAA</sequence>
<keyword evidence="10" id="KW-1185">Reference proteome</keyword>
<gene>
    <name evidence="9" type="ORF">NBZ79_09980</name>
</gene>
<dbReference type="PROSITE" id="PS50109">
    <property type="entry name" value="HIS_KIN"/>
    <property type="match status" value="1"/>
</dbReference>
<dbReference type="EMBL" id="CP098747">
    <property type="protein sequence ID" value="USG59516.1"/>
    <property type="molecule type" value="Genomic_DNA"/>
</dbReference>
<protein>
    <recommendedName>
        <fullName evidence="2">histidine kinase</fullName>
        <ecNumber evidence="2">2.7.13.3</ecNumber>
    </recommendedName>
</protein>
<dbReference type="EC" id="2.7.13.3" evidence="2"/>
<keyword evidence="7" id="KW-0472">Membrane</keyword>
<evidence type="ECO:0000313" key="10">
    <source>
        <dbReference type="Proteomes" id="UP001056291"/>
    </source>
</evidence>
<feature type="transmembrane region" description="Helical" evidence="7">
    <location>
        <begin position="9"/>
        <end position="28"/>
    </location>
</feature>
<dbReference type="InterPro" id="IPR013767">
    <property type="entry name" value="PAS_fold"/>
</dbReference>